<sequence>MTDDERAASHGLDETCRMREGAKIISPEKLECGEYVWVGENAVLDASGGLSIGSHTSIGLGVYIWSHTSQLTNLTLQNFSGSELIERRPTKIGSGVFIAGPSVILAGVTIGDKCVIAPLTVVNKDIPPYSVVSGNPSRVVKTINEDYIAAERGRVLGKAQATL</sequence>
<dbReference type="Gene3D" id="2.160.10.10">
    <property type="entry name" value="Hexapeptide repeat proteins"/>
    <property type="match status" value="1"/>
</dbReference>
<comment type="caution">
    <text evidence="3">The sequence shown here is derived from an EMBL/GenBank/DDBJ whole genome shotgun (WGS) entry which is preliminary data.</text>
</comment>
<organism evidence="3 4">
    <name type="scientific">Ramlibacter lithotrophicus</name>
    <dbReference type="NCBI Taxonomy" id="2606681"/>
    <lineage>
        <taxon>Bacteria</taxon>
        <taxon>Pseudomonadati</taxon>
        <taxon>Pseudomonadota</taxon>
        <taxon>Betaproteobacteria</taxon>
        <taxon>Burkholderiales</taxon>
        <taxon>Comamonadaceae</taxon>
        <taxon>Ramlibacter</taxon>
    </lineage>
</organism>
<keyword evidence="4" id="KW-1185">Reference proteome</keyword>
<dbReference type="InterPro" id="IPR001451">
    <property type="entry name" value="Hexapep"/>
</dbReference>
<keyword evidence="3" id="KW-0012">Acyltransferase</keyword>
<evidence type="ECO:0000256" key="2">
    <source>
        <dbReference type="ARBA" id="ARBA00022679"/>
    </source>
</evidence>
<dbReference type="GO" id="GO:0005829">
    <property type="term" value="C:cytosol"/>
    <property type="evidence" value="ECO:0007669"/>
    <property type="project" value="TreeGrafter"/>
</dbReference>
<protein>
    <submittedName>
        <fullName evidence="3">Acyltransferase</fullName>
    </submittedName>
</protein>
<accession>A0A7X6DKA8</accession>
<reference evidence="3 4" key="1">
    <citation type="journal article" date="2020" name="Nature">
        <title>Bacterial chemolithoautotrophy via manganese oxidation.</title>
        <authorList>
            <person name="Yu H."/>
            <person name="Leadbetter J.R."/>
        </authorList>
    </citation>
    <scope>NUCLEOTIDE SEQUENCE [LARGE SCALE GENOMIC DNA]</scope>
    <source>
        <strain evidence="3 4">RBP-1</strain>
    </source>
</reference>
<dbReference type="Pfam" id="PF00132">
    <property type="entry name" value="Hexapep"/>
    <property type="match status" value="1"/>
</dbReference>
<keyword evidence="2 3" id="KW-0808">Transferase</keyword>
<dbReference type="InterPro" id="IPR011004">
    <property type="entry name" value="Trimer_LpxA-like_sf"/>
</dbReference>
<name>A0A7X6DKA8_9BURK</name>
<comment type="similarity">
    <text evidence="1">Belongs to the transferase hexapeptide repeat family.</text>
</comment>
<proteinExistence type="inferred from homology"/>
<evidence type="ECO:0000313" key="3">
    <source>
        <dbReference type="EMBL" id="NKE68715.1"/>
    </source>
</evidence>
<dbReference type="GO" id="GO:0008374">
    <property type="term" value="F:O-acyltransferase activity"/>
    <property type="evidence" value="ECO:0007669"/>
    <property type="project" value="TreeGrafter"/>
</dbReference>
<dbReference type="PANTHER" id="PTHR23416">
    <property type="entry name" value="SIALIC ACID SYNTHASE-RELATED"/>
    <property type="match status" value="1"/>
</dbReference>
<gene>
    <name evidence="3" type="ORF">RAMLITH_23110</name>
</gene>
<dbReference type="InterPro" id="IPR051159">
    <property type="entry name" value="Hexapeptide_acetyltransf"/>
</dbReference>
<dbReference type="Proteomes" id="UP000521868">
    <property type="component" value="Unassembled WGS sequence"/>
</dbReference>
<dbReference type="SUPFAM" id="SSF51161">
    <property type="entry name" value="Trimeric LpxA-like enzymes"/>
    <property type="match status" value="1"/>
</dbReference>
<dbReference type="CDD" id="cd04647">
    <property type="entry name" value="LbH_MAT_like"/>
    <property type="match status" value="1"/>
</dbReference>
<dbReference type="AlphaFoldDB" id="A0A7X6DKA8"/>
<evidence type="ECO:0000256" key="1">
    <source>
        <dbReference type="ARBA" id="ARBA00007274"/>
    </source>
</evidence>
<evidence type="ECO:0000313" key="4">
    <source>
        <dbReference type="Proteomes" id="UP000521868"/>
    </source>
</evidence>
<dbReference type="EMBL" id="VTOX01000012">
    <property type="protein sequence ID" value="NKE68715.1"/>
    <property type="molecule type" value="Genomic_DNA"/>
</dbReference>
<dbReference type="PANTHER" id="PTHR23416:SF23">
    <property type="entry name" value="ACETYLTRANSFERASE C18B11.09C-RELATED"/>
    <property type="match status" value="1"/>
</dbReference>